<evidence type="ECO:0000256" key="3">
    <source>
        <dbReference type="ARBA" id="ARBA00022806"/>
    </source>
</evidence>
<dbReference type="PROSITE" id="PS51192">
    <property type="entry name" value="HELICASE_ATP_BIND_1"/>
    <property type="match status" value="1"/>
</dbReference>
<dbReference type="CDD" id="cd18787">
    <property type="entry name" value="SF2_C_DEAD"/>
    <property type="match status" value="1"/>
</dbReference>
<dbReference type="PROSITE" id="PS51194">
    <property type="entry name" value="HELICASE_CTER"/>
    <property type="match status" value="1"/>
</dbReference>
<keyword evidence="2 6" id="KW-0378">Hydrolase</keyword>
<evidence type="ECO:0000313" key="12">
    <source>
        <dbReference type="Proteomes" id="UP000053237"/>
    </source>
</evidence>
<dbReference type="Gene3D" id="3.40.50.300">
    <property type="entry name" value="P-loop containing nucleotide triphosphate hydrolases"/>
    <property type="match status" value="2"/>
</dbReference>
<keyword evidence="1 6" id="KW-0547">Nucleotide-binding</keyword>
<sequence>MESFTLNIAASSNASIPRQKKRKTSFRAKKRQAVKSPSTKHIISNPETKSESQPDLLSDETRIKANARDESFVSSSTDSPKLDIKSSTDNTAHVSAFGTRRNPRPRVQKAIATSVVQNVLIEPQSMNTSDQIFASECTFDALHLDPRLVQILVSPIEAKGFAFKRPTKVQKLSISHVLQKKDVLVKSETGSGKTLAYLLPIIQTLQSVQPRIHRIDGCVALIIVPTRELCLQIYDTLQSLLRSFVNLVPGVIVGGERKKAEKARLRKGISILIATPGRLLDHLTNTQAFHYTKLQFLVLDEADRLLDLGFGPQIKQILEILGKQSSRTQNILVSATINSSVQQLASLSLQDPVFVDADESNQGDKVQASGVFATPQQLKQYAITVPAKLRLCALSCFLREELMRTEESFKIVVFFSTCDAVDFHFTLFNSCVWPDKRIDYESMKEIQSVTNESNDCSPFFGREGRLFRLHGNIAQQERTTTFRAFCKAPCGILFCTDVAARGVNLPTVHWIVQYDPPTEARDYVHRIGRTARSGMCGSSLLFLLPSEVEYLPYLEQNGLPKINALSMEKLISRVGGKSYRNTATNGQKLSSDLQFMFEQTVEKHSHLFHIASQAFHSFIRSYATHCADTREHIFQVRKLHFGHIARSFALREPPASTKIRQASKDNVSHQSTLAKRKLRHERDNVKRTKESFHSRAQTAEFL</sequence>
<dbReference type="InterPro" id="IPR027417">
    <property type="entry name" value="P-loop_NTPase"/>
</dbReference>
<comment type="function">
    <text evidence="7">RNA helicase.</text>
</comment>
<evidence type="ECO:0000256" key="2">
    <source>
        <dbReference type="ARBA" id="ARBA00022801"/>
    </source>
</evidence>
<dbReference type="STRING" id="65357.A0A024GTM2"/>
<dbReference type="OrthoDB" id="422663at2759"/>
<dbReference type="Proteomes" id="UP000053237">
    <property type="component" value="Unassembled WGS sequence"/>
</dbReference>
<dbReference type="EC" id="3.6.4.13" evidence="7"/>
<evidence type="ECO:0000256" key="4">
    <source>
        <dbReference type="ARBA" id="ARBA00022840"/>
    </source>
</evidence>
<keyword evidence="5 7" id="KW-0694">RNA-binding</keyword>
<comment type="domain">
    <text evidence="7">The Q motif is unique to and characteristic of the DEAD box family of RNA helicases and controls ATP binding and hydrolysis.</text>
</comment>
<feature type="compositionally biased region" description="Polar residues" evidence="8">
    <location>
        <begin position="35"/>
        <end position="55"/>
    </location>
</feature>
<feature type="compositionally biased region" description="Basic and acidic residues" evidence="8">
    <location>
        <begin position="680"/>
        <end position="693"/>
    </location>
</feature>
<dbReference type="GO" id="GO:0005524">
    <property type="term" value="F:ATP binding"/>
    <property type="evidence" value="ECO:0007669"/>
    <property type="project" value="UniProtKB-UniRule"/>
</dbReference>
<name>A0A024GTM2_9STRA</name>
<feature type="domain" description="Helicase ATP-binding" evidence="9">
    <location>
        <begin position="174"/>
        <end position="355"/>
    </location>
</feature>
<feature type="region of interest" description="Disordered" evidence="8">
    <location>
        <begin position="655"/>
        <end position="702"/>
    </location>
</feature>
<dbReference type="GO" id="GO:0016887">
    <property type="term" value="F:ATP hydrolysis activity"/>
    <property type="evidence" value="ECO:0007669"/>
    <property type="project" value="RHEA"/>
</dbReference>
<keyword evidence="4 6" id="KW-0067">ATP-binding</keyword>
<dbReference type="InterPro" id="IPR001650">
    <property type="entry name" value="Helicase_C-like"/>
</dbReference>
<comment type="caution">
    <text evidence="11">The sequence shown here is derived from an EMBL/GenBank/DDBJ whole genome shotgun (WGS) entry which is preliminary data.</text>
</comment>
<dbReference type="SMART" id="SM01178">
    <property type="entry name" value="DUF4217"/>
    <property type="match status" value="1"/>
</dbReference>
<dbReference type="PROSITE" id="PS00039">
    <property type="entry name" value="DEAD_ATP_HELICASE"/>
    <property type="match status" value="1"/>
</dbReference>
<reference evidence="11 12" key="1">
    <citation type="submission" date="2012-05" db="EMBL/GenBank/DDBJ databases">
        <title>Recombination and specialization in a pathogen metapopulation.</title>
        <authorList>
            <person name="Gardiner A."/>
            <person name="Kemen E."/>
            <person name="Schultz-Larsen T."/>
            <person name="MacLean D."/>
            <person name="Van Oosterhout C."/>
            <person name="Jones J.D.G."/>
        </authorList>
    </citation>
    <scope>NUCLEOTIDE SEQUENCE [LARGE SCALE GENOMIC DNA]</scope>
    <source>
        <strain evidence="11 12">Ac Nc2</strain>
    </source>
</reference>
<feature type="compositionally biased region" description="Polar residues" evidence="8">
    <location>
        <begin position="1"/>
        <end position="16"/>
    </location>
</feature>
<dbReference type="SMART" id="SM00487">
    <property type="entry name" value="DEXDc"/>
    <property type="match status" value="1"/>
</dbReference>
<evidence type="ECO:0000256" key="8">
    <source>
        <dbReference type="SAM" id="MobiDB-lite"/>
    </source>
</evidence>
<comment type="catalytic activity">
    <reaction evidence="7">
        <text>ATP + H2O = ADP + phosphate + H(+)</text>
        <dbReference type="Rhea" id="RHEA:13065"/>
        <dbReference type="ChEBI" id="CHEBI:15377"/>
        <dbReference type="ChEBI" id="CHEBI:15378"/>
        <dbReference type="ChEBI" id="CHEBI:30616"/>
        <dbReference type="ChEBI" id="CHEBI:43474"/>
        <dbReference type="ChEBI" id="CHEBI:456216"/>
        <dbReference type="EC" id="3.6.4.13"/>
    </reaction>
</comment>
<dbReference type="InterPro" id="IPR000629">
    <property type="entry name" value="RNA-helicase_DEAD-box_CS"/>
</dbReference>
<evidence type="ECO:0000313" key="11">
    <source>
        <dbReference type="EMBL" id="CCI50149.1"/>
    </source>
</evidence>
<evidence type="ECO:0000259" key="10">
    <source>
        <dbReference type="PROSITE" id="PS51194"/>
    </source>
</evidence>
<keyword evidence="12" id="KW-1185">Reference proteome</keyword>
<dbReference type="PANTHER" id="PTHR24031">
    <property type="entry name" value="RNA HELICASE"/>
    <property type="match status" value="1"/>
</dbReference>
<keyword evidence="3 6" id="KW-0347">Helicase</keyword>
<organism evidence="11 12">
    <name type="scientific">Albugo candida</name>
    <dbReference type="NCBI Taxonomy" id="65357"/>
    <lineage>
        <taxon>Eukaryota</taxon>
        <taxon>Sar</taxon>
        <taxon>Stramenopiles</taxon>
        <taxon>Oomycota</taxon>
        <taxon>Peronosporomycetes</taxon>
        <taxon>Albuginales</taxon>
        <taxon>Albuginaceae</taxon>
        <taxon>Albugo</taxon>
    </lineage>
</organism>
<dbReference type="InterPro" id="IPR014001">
    <property type="entry name" value="Helicase_ATP-bd"/>
</dbReference>
<dbReference type="GO" id="GO:0003723">
    <property type="term" value="F:RNA binding"/>
    <property type="evidence" value="ECO:0007669"/>
    <property type="project" value="UniProtKB-UniRule"/>
</dbReference>
<dbReference type="EMBL" id="CAIX01000403">
    <property type="protein sequence ID" value="CCI50149.1"/>
    <property type="molecule type" value="Genomic_DNA"/>
</dbReference>
<dbReference type="InterPro" id="IPR025313">
    <property type="entry name" value="SPB4-like_CTE"/>
</dbReference>
<evidence type="ECO:0000256" key="1">
    <source>
        <dbReference type="ARBA" id="ARBA00022741"/>
    </source>
</evidence>
<gene>
    <name evidence="11" type="ORF">BN9_116850</name>
</gene>
<feature type="compositionally biased region" description="Basic residues" evidence="8">
    <location>
        <begin position="18"/>
        <end position="33"/>
    </location>
</feature>
<evidence type="ECO:0000256" key="5">
    <source>
        <dbReference type="ARBA" id="ARBA00022884"/>
    </source>
</evidence>
<dbReference type="InParanoid" id="A0A024GTM2"/>
<dbReference type="SMART" id="SM00490">
    <property type="entry name" value="HELICc"/>
    <property type="match status" value="1"/>
</dbReference>
<evidence type="ECO:0000259" key="9">
    <source>
        <dbReference type="PROSITE" id="PS51192"/>
    </source>
</evidence>
<dbReference type="Pfam" id="PF00271">
    <property type="entry name" value="Helicase_C"/>
    <property type="match status" value="1"/>
</dbReference>
<comment type="similarity">
    <text evidence="6">Belongs to the DEAD box helicase family.</text>
</comment>
<dbReference type="AlphaFoldDB" id="A0A024GTM2"/>
<feature type="domain" description="Helicase C-terminal" evidence="10">
    <location>
        <begin position="397"/>
        <end position="573"/>
    </location>
</feature>
<feature type="compositionally biased region" description="Basic and acidic residues" evidence="8">
    <location>
        <begin position="59"/>
        <end position="71"/>
    </location>
</feature>
<feature type="region of interest" description="Disordered" evidence="8">
    <location>
        <begin position="1"/>
        <end position="87"/>
    </location>
</feature>
<accession>A0A024GTM2</accession>
<dbReference type="Pfam" id="PF13959">
    <property type="entry name" value="CTE_SPB4"/>
    <property type="match status" value="1"/>
</dbReference>
<protein>
    <recommendedName>
        <fullName evidence="7">ATP-dependent RNA helicase</fullName>
        <ecNumber evidence="7">3.6.4.13</ecNumber>
    </recommendedName>
</protein>
<dbReference type="InterPro" id="IPR011545">
    <property type="entry name" value="DEAD/DEAH_box_helicase_dom"/>
</dbReference>
<dbReference type="GO" id="GO:0003724">
    <property type="term" value="F:RNA helicase activity"/>
    <property type="evidence" value="ECO:0007669"/>
    <property type="project" value="UniProtKB-EC"/>
</dbReference>
<proteinExistence type="inferred from homology"/>
<dbReference type="SUPFAM" id="SSF52540">
    <property type="entry name" value="P-loop containing nucleoside triphosphate hydrolases"/>
    <property type="match status" value="2"/>
</dbReference>
<dbReference type="CDD" id="cd17949">
    <property type="entry name" value="DEADc_DDX31"/>
    <property type="match status" value="1"/>
</dbReference>
<evidence type="ECO:0000256" key="6">
    <source>
        <dbReference type="RuleBase" id="RU000492"/>
    </source>
</evidence>
<evidence type="ECO:0000256" key="7">
    <source>
        <dbReference type="RuleBase" id="RU365068"/>
    </source>
</evidence>
<dbReference type="Pfam" id="PF00270">
    <property type="entry name" value="DEAD"/>
    <property type="match status" value="1"/>
</dbReference>